<reference evidence="2 3" key="1">
    <citation type="submission" date="2015-11" db="EMBL/GenBank/DDBJ databases">
        <title>Expanding the genomic diversity of Burkholderia species for the development of highly accurate diagnostics.</title>
        <authorList>
            <person name="Sahl J."/>
            <person name="Keim P."/>
            <person name="Wagner D."/>
        </authorList>
    </citation>
    <scope>NUCLEOTIDE SEQUENCE [LARGE SCALE GENOMIC DNA]</scope>
    <source>
        <strain evidence="2 3">TSV85</strain>
    </source>
</reference>
<evidence type="ECO:0000256" key="1">
    <source>
        <dbReference type="SAM" id="MobiDB-lite"/>
    </source>
</evidence>
<dbReference type="AlphaFoldDB" id="A0A124P8P3"/>
<organism evidence="2 3">
    <name type="scientific">Burkholderia singularis</name>
    <dbReference type="NCBI Taxonomy" id="1503053"/>
    <lineage>
        <taxon>Bacteria</taxon>
        <taxon>Pseudomonadati</taxon>
        <taxon>Pseudomonadota</taxon>
        <taxon>Betaproteobacteria</taxon>
        <taxon>Burkholderiales</taxon>
        <taxon>Burkholderiaceae</taxon>
        <taxon>Burkholderia</taxon>
        <taxon>pseudomallei group</taxon>
    </lineage>
</organism>
<evidence type="ECO:0000313" key="3">
    <source>
        <dbReference type="Proteomes" id="UP000062788"/>
    </source>
</evidence>
<proteinExistence type="predicted"/>
<keyword evidence="3" id="KW-1185">Reference proteome</keyword>
<dbReference type="Proteomes" id="UP000062788">
    <property type="component" value="Unassembled WGS sequence"/>
</dbReference>
<protein>
    <submittedName>
        <fullName evidence="2">Uncharacterized protein</fullName>
    </submittedName>
</protein>
<feature type="region of interest" description="Disordered" evidence="1">
    <location>
        <begin position="47"/>
        <end position="87"/>
    </location>
</feature>
<comment type="caution">
    <text evidence="2">The sequence shown here is derived from an EMBL/GenBank/DDBJ whole genome shotgun (WGS) entry which is preliminary data.</text>
</comment>
<accession>A0A124P8P3</accession>
<feature type="compositionally biased region" description="Basic and acidic residues" evidence="1">
    <location>
        <begin position="57"/>
        <end position="87"/>
    </location>
</feature>
<sequence length="87" mass="9404">MPAIDASARPNAPVIPVPASRAAILTKCKLAECTGWSGYRAAAGGYFGRHPPIKRKREPDGSRFVQDHAPRRARGLPEDQRRISGAV</sequence>
<gene>
    <name evidence="2" type="ORF">WS67_16630</name>
</gene>
<evidence type="ECO:0000313" key="2">
    <source>
        <dbReference type="EMBL" id="KVE26003.1"/>
    </source>
</evidence>
<dbReference type="EMBL" id="LOWA01000036">
    <property type="protein sequence ID" value="KVE26003.1"/>
    <property type="molecule type" value="Genomic_DNA"/>
</dbReference>
<name>A0A124P8P3_9BURK</name>